<accession>A0ABS6N128</accession>
<dbReference type="EMBL" id="JAHRGL010000068">
    <property type="protein sequence ID" value="MBV2134754.1"/>
    <property type="molecule type" value="Genomic_DNA"/>
</dbReference>
<organism evidence="1 2">
    <name type="scientific">Geopseudomonas aromaticivorans</name>
    <dbReference type="NCBI Taxonomy" id="2849492"/>
    <lineage>
        <taxon>Bacteria</taxon>
        <taxon>Pseudomonadati</taxon>
        <taxon>Pseudomonadota</taxon>
        <taxon>Gammaproteobacteria</taxon>
        <taxon>Pseudomonadales</taxon>
        <taxon>Pseudomonadaceae</taxon>
        <taxon>Geopseudomonas</taxon>
    </lineage>
</organism>
<protein>
    <submittedName>
        <fullName evidence="1">Uncharacterized protein</fullName>
    </submittedName>
</protein>
<evidence type="ECO:0000313" key="2">
    <source>
        <dbReference type="Proteomes" id="UP000813068"/>
    </source>
</evidence>
<name>A0ABS6N128_9GAMM</name>
<comment type="caution">
    <text evidence="1">The sequence shown here is derived from an EMBL/GenBank/DDBJ whole genome shotgun (WGS) entry which is preliminary data.</text>
</comment>
<dbReference type="Proteomes" id="UP000813068">
    <property type="component" value="Unassembled WGS sequence"/>
</dbReference>
<sequence length="98" mass="11633">MRQADLFGVEAYKAVYRTTRAIRRHPVSKKSLVLWHTPLISHSRGQGKHMQIFDFEHRLMYSLFQNSQGYTENLYLKIRGKRGITAYRRNRMTFGNLS</sequence>
<gene>
    <name evidence="1" type="ORF">KRX52_18440</name>
</gene>
<keyword evidence="2" id="KW-1185">Reference proteome</keyword>
<dbReference type="RefSeq" id="WP_217683195.1">
    <property type="nucleotide sequence ID" value="NZ_JAHRGL010000068.1"/>
</dbReference>
<proteinExistence type="predicted"/>
<evidence type="ECO:0000313" key="1">
    <source>
        <dbReference type="EMBL" id="MBV2134754.1"/>
    </source>
</evidence>
<reference evidence="1 2" key="1">
    <citation type="submission" date="2021-06" db="EMBL/GenBank/DDBJ databases">
        <title>Differences between aerobic and microaerobic xylene degrading microbial communities.</title>
        <authorList>
            <person name="Banerjee S."/>
            <person name="Tancsics A."/>
        </authorList>
    </citation>
    <scope>NUCLEOTIDE SEQUENCE [LARGE SCALE GENOMIC DNA]</scope>
    <source>
        <strain evidence="1 2">MAP12</strain>
    </source>
</reference>